<sequence>MTIPTQTCVAGFIVSMGALEQTVKGVHFVRARVGVDAPVNDPVGPARPVSRIYFFLYVYGDAAERVSRRFRSGDVFVASGRVGYAPSTGSVFVAERIGHDAKRTTYRVVRTRQRSRRPARSRELDELATSTAPAAGAAVAAIPAPAGAI</sequence>
<evidence type="ECO:0008006" key="3">
    <source>
        <dbReference type="Google" id="ProtNLM"/>
    </source>
</evidence>
<reference evidence="1 2" key="1">
    <citation type="submission" date="2019-01" db="EMBL/GenBank/DDBJ databases">
        <title>Novel species of Cellulomonas.</title>
        <authorList>
            <person name="Liu Q."/>
            <person name="Xin Y.-H."/>
        </authorList>
    </citation>
    <scope>NUCLEOTIDE SEQUENCE [LARGE SCALE GENOMIC DNA]</scope>
    <source>
        <strain evidence="1 2">HLT2-17</strain>
    </source>
</reference>
<gene>
    <name evidence="1" type="ORF">EUA98_19130</name>
</gene>
<dbReference type="AlphaFoldDB" id="A0A4Q5MV09"/>
<dbReference type="Proteomes" id="UP000293764">
    <property type="component" value="Unassembled WGS sequence"/>
</dbReference>
<organism evidence="1 2">
    <name type="scientific">Pengzhenrongella frigida</name>
    <dbReference type="NCBI Taxonomy" id="1259133"/>
    <lineage>
        <taxon>Bacteria</taxon>
        <taxon>Bacillati</taxon>
        <taxon>Actinomycetota</taxon>
        <taxon>Actinomycetes</taxon>
        <taxon>Micrococcales</taxon>
        <taxon>Pengzhenrongella</taxon>
    </lineage>
</organism>
<name>A0A4Q5MV09_9MICO</name>
<evidence type="ECO:0000313" key="2">
    <source>
        <dbReference type="Proteomes" id="UP000293764"/>
    </source>
</evidence>
<comment type="caution">
    <text evidence="1">The sequence shown here is derived from an EMBL/GenBank/DDBJ whole genome shotgun (WGS) entry which is preliminary data.</text>
</comment>
<dbReference type="OrthoDB" id="4773434at2"/>
<accession>A0A4Q5MV09</accession>
<dbReference type="RefSeq" id="WP_130104279.1">
    <property type="nucleotide sequence ID" value="NZ_SDWW01000084.1"/>
</dbReference>
<dbReference type="EMBL" id="SDWW01000084">
    <property type="protein sequence ID" value="RYV49378.1"/>
    <property type="molecule type" value="Genomic_DNA"/>
</dbReference>
<proteinExistence type="predicted"/>
<keyword evidence="2" id="KW-1185">Reference proteome</keyword>
<protein>
    <recommendedName>
        <fullName evidence="3">Single-stranded DNA-binding protein</fullName>
    </recommendedName>
</protein>
<evidence type="ECO:0000313" key="1">
    <source>
        <dbReference type="EMBL" id="RYV49378.1"/>
    </source>
</evidence>